<accession>A0AAV5QUR2</accession>
<evidence type="ECO:0000313" key="2">
    <source>
        <dbReference type="EMBL" id="GMM38137.1"/>
    </source>
</evidence>
<dbReference type="GeneID" id="90076126"/>
<organism evidence="2 3">
    <name type="scientific">Saccharomycopsis crataegensis</name>
    <dbReference type="NCBI Taxonomy" id="43959"/>
    <lineage>
        <taxon>Eukaryota</taxon>
        <taxon>Fungi</taxon>
        <taxon>Dikarya</taxon>
        <taxon>Ascomycota</taxon>
        <taxon>Saccharomycotina</taxon>
        <taxon>Saccharomycetes</taxon>
        <taxon>Saccharomycopsidaceae</taxon>
        <taxon>Saccharomycopsis</taxon>
    </lineage>
</organism>
<sequence length="104" mass="12054">MSPKQTDRALKMLKSSIIDDLLVQLKELKIEVDDEELKNTLLKTKNKSRRIPPKVEEHKKCVATCKNGKPCCVAMCDKKLKLCWAHMDGDQRIKYRKNKNVTEV</sequence>
<name>A0AAV5QUR2_9ASCO</name>
<keyword evidence="1" id="KW-0175">Coiled coil</keyword>
<reference evidence="2 3" key="1">
    <citation type="journal article" date="2023" name="Elife">
        <title>Identification of key yeast species and microbe-microbe interactions impacting larval growth of Drosophila in the wild.</title>
        <authorList>
            <person name="Mure A."/>
            <person name="Sugiura Y."/>
            <person name="Maeda R."/>
            <person name="Honda K."/>
            <person name="Sakurai N."/>
            <person name="Takahashi Y."/>
            <person name="Watada M."/>
            <person name="Katoh T."/>
            <person name="Gotoh A."/>
            <person name="Gotoh Y."/>
            <person name="Taniguchi I."/>
            <person name="Nakamura K."/>
            <person name="Hayashi T."/>
            <person name="Katayama T."/>
            <person name="Uemura T."/>
            <person name="Hattori Y."/>
        </authorList>
    </citation>
    <scope>NUCLEOTIDE SEQUENCE [LARGE SCALE GENOMIC DNA]</scope>
    <source>
        <strain evidence="2 3">SC-9</strain>
    </source>
</reference>
<dbReference type="Proteomes" id="UP001360560">
    <property type="component" value="Unassembled WGS sequence"/>
</dbReference>
<dbReference type="AlphaFoldDB" id="A0AAV5QUR2"/>
<comment type="caution">
    <text evidence="2">The sequence shown here is derived from an EMBL/GenBank/DDBJ whole genome shotgun (WGS) entry which is preliminary data.</text>
</comment>
<evidence type="ECO:0000256" key="1">
    <source>
        <dbReference type="SAM" id="Coils"/>
    </source>
</evidence>
<feature type="coiled-coil region" evidence="1">
    <location>
        <begin position="18"/>
        <end position="45"/>
    </location>
</feature>
<proteinExistence type="predicted"/>
<protein>
    <submittedName>
        <fullName evidence="2">Uncharacterized protein</fullName>
    </submittedName>
</protein>
<gene>
    <name evidence="2" type="ORF">DASC09_054760</name>
</gene>
<dbReference type="RefSeq" id="XP_064855133.1">
    <property type="nucleotide sequence ID" value="XM_064999061.1"/>
</dbReference>
<keyword evidence="3" id="KW-1185">Reference proteome</keyword>
<dbReference type="EMBL" id="BTFZ01000017">
    <property type="protein sequence ID" value="GMM38137.1"/>
    <property type="molecule type" value="Genomic_DNA"/>
</dbReference>
<evidence type="ECO:0000313" key="3">
    <source>
        <dbReference type="Proteomes" id="UP001360560"/>
    </source>
</evidence>